<feature type="compositionally biased region" description="Polar residues" evidence="1">
    <location>
        <begin position="17"/>
        <end position="27"/>
    </location>
</feature>
<dbReference type="Proteomes" id="UP000287651">
    <property type="component" value="Unassembled WGS sequence"/>
</dbReference>
<proteinExistence type="predicted"/>
<evidence type="ECO:0000313" key="2">
    <source>
        <dbReference type="EMBL" id="RRT38421.1"/>
    </source>
</evidence>
<comment type="caution">
    <text evidence="2">The sequence shown here is derived from an EMBL/GenBank/DDBJ whole genome shotgun (WGS) entry which is preliminary data.</text>
</comment>
<feature type="region of interest" description="Disordered" evidence="1">
    <location>
        <begin position="86"/>
        <end position="118"/>
    </location>
</feature>
<accession>A0A426XFZ7</accession>
<evidence type="ECO:0000313" key="3">
    <source>
        <dbReference type="Proteomes" id="UP000287651"/>
    </source>
</evidence>
<sequence>MMRWDLAGSSLGDSPKGSGSSLGTQREITGKKSGGLAGRMPEAEEKDLKHEEENTEEDLPPTDCMGASTLVGLDLTGGTLRCRERSCSEEQASRVGIQRNANPLRKRHHEDKQAKKNA</sequence>
<organism evidence="2 3">
    <name type="scientific">Ensete ventricosum</name>
    <name type="common">Abyssinian banana</name>
    <name type="synonym">Musa ensete</name>
    <dbReference type="NCBI Taxonomy" id="4639"/>
    <lineage>
        <taxon>Eukaryota</taxon>
        <taxon>Viridiplantae</taxon>
        <taxon>Streptophyta</taxon>
        <taxon>Embryophyta</taxon>
        <taxon>Tracheophyta</taxon>
        <taxon>Spermatophyta</taxon>
        <taxon>Magnoliopsida</taxon>
        <taxon>Liliopsida</taxon>
        <taxon>Zingiberales</taxon>
        <taxon>Musaceae</taxon>
        <taxon>Ensete</taxon>
    </lineage>
</organism>
<dbReference type="EMBL" id="AMZH03021242">
    <property type="protein sequence ID" value="RRT38421.1"/>
    <property type="molecule type" value="Genomic_DNA"/>
</dbReference>
<name>A0A426XFZ7_ENSVE</name>
<gene>
    <name evidence="2" type="ORF">B296_00002941</name>
</gene>
<reference evidence="2 3" key="1">
    <citation type="journal article" date="2014" name="Agronomy (Basel)">
        <title>A Draft Genome Sequence for Ensete ventricosum, the Drought-Tolerant Tree Against Hunger.</title>
        <authorList>
            <person name="Harrison J."/>
            <person name="Moore K.A."/>
            <person name="Paszkiewicz K."/>
            <person name="Jones T."/>
            <person name="Grant M."/>
            <person name="Ambacheew D."/>
            <person name="Muzemil S."/>
            <person name="Studholme D.J."/>
        </authorList>
    </citation>
    <scope>NUCLEOTIDE SEQUENCE [LARGE SCALE GENOMIC DNA]</scope>
</reference>
<dbReference type="AlphaFoldDB" id="A0A426XFZ7"/>
<protein>
    <submittedName>
        <fullName evidence="2">Uncharacterized protein</fullName>
    </submittedName>
</protein>
<evidence type="ECO:0000256" key="1">
    <source>
        <dbReference type="SAM" id="MobiDB-lite"/>
    </source>
</evidence>
<feature type="compositionally biased region" description="Basic and acidic residues" evidence="1">
    <location>
        <begin position="41"/>
        <end position="52"/>
    </location>
</feature>
<feature type="region of interest" description="Disordered" evidence="1">
    <location>
        <begin position="1"/>
        <end position="67"/>
    </location>
</feature>